<dbReference type="SUPFAM" id="SSF55729">
    <property type="entry name" value="Acyl-CoA N-acyltransferases (Nat)"/>
    <property type="match status" value="1"/>
</dbReference>
<evidence type="ECO:0000259" key="3">
    <source>
        <dbReference type="PROSITE" id="PS51186"/>
    </source>
</evidence>
<dbReference type="InterPro" id="IPR016181">
    <property type="entry name" value="Acyl_CoA_acyltransferase"/>
</dbReference>
<dbReference type="CDD" id="cd04301">
    <property type="entry name" value="NAT_SF"/>
    <property type="match status" value="1"/>
</dbReference>
<dbReference type="Gene3D" id="3.40.630.30">
    <property type="match status" value="1"/>
</dbReference>
<dbReference type="InterPro" id="IPR000182">
    <property type="entry name" value="GNAT_dom"/>
</dbReference>
<evidence type="ECO:0000256" key="2">
    <source>
        <dbReference type="ARBA" id="ARBA00023315"/>
    </source>
</evidence>
<dbReference type="OrthoDB" id="9797456at2"/>
<comment type="caution">
    <text evidence="4">The sequence shown here is derived from an EMBL/GenBank/DDBJ whole genome shotgun (WGS) entry which is preliminary data.</text>
</comment>
<dbReference type="AlphaFoldDB" id="A0A429VEC2"/>
<dbReference type="GO" id="GO:0016747">
    <property type="term" value="F:acyltransferase activity, transferring groups other than amino-acyl groups"/>
    <property type="evidence" value="ECO:0007669"/>
    <property type="project" value="InterPro"/>
</dbReference>
<dbReference type="InterPro" id="IPR050832">
    <property type="entry name" value="Bact_Acetyltransf"/>
</dbReference>
<proteinExistence type="predicted"/>
<feature type="domain" description="N-acetyltransferase" evidence="3">
    <location>
        <begin position="17"/>
        <end position="171"/>
    </location>
</feature>
<name>A0A429VEC2_9SPHN</name>
<dbReference type="PANTHER" id="PTHR43877">
    <property type="entry name" value="AMINOALKYLPHOSPHONATE N-ACETYLTRANSFERASE-RELATED-RELATED"/>
    <property type="match status" value="1"/>
</dbReference>
<sequence length="171" mass="19384">MDSFAPSTRETSALAERHLRPVTPDDLDLISGHRRRMFLENGRPPRAVDAAEGPFREWLRRHLADGSYFGWIVEQDGASVAGCGMMAIEWPPHPIHPDQDRRGYVLNVYVEPGHRGEGHARALMERCCGEARRRGLRYVILHATAQGRPLYEKLGWEDTAEMALVVLSEEE</sequence>
<dbReference type="Proteomes" id="UP000274661">
    <property type="component" value="Unassembled WGS sequence"/>
</dbReference>
<evidence type="ECO:0000256" key="1">
    <source>
        <dbReference type="ARBA" id="ARBA00022679"/>
    </source>
</evidence>
<keyword evidence="1 4" id="KW-0808">Transferase</keyword>
<accession>A0A429VEC2</accession>
<dbReference type="EMBL" id="RWJF01000001">
    <property type="protein sequence ID" value="RST32202.1"/>
    <property type="molecule type" value="Genomic_DNA"/>
</dbReference>
<protein>
    <submittedName>
        <fullName evidence="4">GNAT family N-acetyltransferase</fullName>
    </submittedName>
</protein>
<dbReference type="PROSITE" id="PS51186">
    <property type="entry name" value="GNAT"/>
    <property type="match status" value="1"/>
</dbReference>
<keyword evidence="2" id="KW-0012">Acyltransferase</keyword>
<dbReference type="Pfam" id="PF00583">
    <property type="entry name" value="Acetyltransf_1"/>
    <property type="match status" value="1"/>
</dbReference>
<evidence type="ECO:0000313" key="4">
    <source>
        <dbReference type="EMBL" id="RST32202.1"/>
    </source>
</evidence>
<evidence type="ECO:0000313" key="5">
    <source>
        <dbReference type="Proteomes" id="UP000274661"/>
    </source>
</evidence>
<reference evidence="4 5" key="1">
    <citation type="submission" date="2018-12" db="EMBL/GenBank/DDBJ databases">
        <title>Sphingomonas sp. HMF7854 Genome sequencing and assembly.</title>
        <authorList>
            <person name="Cha I."/>
            <person name="Kang H."/>
            <person name="Kim H."/>
            <person name="Kang J."/>
            <person name="Joh K."/>
        </authorList>
    </citation>
    <scope>NUCLEOTIDE SEQUENCE [LARGE SCALE GENOMIC DNA]</scope>
    <source>
        <strain evidence="4 5">HMF7854</strain>
    </source>
</reference>
<organism evidence="4 5">
    <name type="scientific">Sphingomonas ginkgonis</name>
    <dbReference type="NCBI Taxonomy" id="2315330"/>
    <lineage>
        <taxon>Bacteria</taxon>
        <taxon>Pseudomonadati</taxon>
        <taxon>Pseudomonadota</taxon>
        <taxon>Alphaproteobacteria</taxon>
        <taxon>Sphingomonadales</taxon>
        <taxon>Sphingomonadaceae</taxon>
        <taxon>Sphingomonas</taxon>
    </lineage>
</organism>
<keyword evidence="5" id="KW-1185">Reference proteome</keyword>
<gene>
    <name evidence="4" type="ORF">HMF7854_09025</name>
</gene>